<dbReference type="SMART" id="SM00155">
    <property type="entry name" value="PLDc"/>
    <property type="match status" value="2"/>
</dbReference>
<name>A0A1W6L454_9BURK</name>
<accession>A0A1W6L454</accession>
<dbReference type="SUPFAM" id="SSF56024">
    <property type="entry name" value="Phospholipase D/nuclease"/>
    <property type="match status" value="2"/>
</dbReference>
<organism evidence="1 2">
    <name type="scientific">Piscinibacter gummiphilus</name>
    <dbReference type="NCBI Taxonomy" id="946333"/>
    <lineage>
        <taxon>Bacteria</taxon>
        <taxon>Pseudomonadati</taxon>
        <taxon>Pseudomonadota</taxon>
        <taxon>Betaproteobacteria</taxon>
        <taxon>Burkholderiales</taxon>
        <taxon>Sphaerotilaceae</taxon>
        <taxon>Piscinibacter</taxon>
    </lineage>
</organism>
<dbReference type="GO" id="GO:0032049">
    <property type="term" value="P:cardiolipin biosynthetic process"/>
    <property type="evidence" value="ECO:0007669"/>
    <property type="project" value="UniProtKB-ARBA"/>
</dbReference>
<dbReference type="InterPro" id="IPR025202">
    <property type="entry name" value="PLD-like_dom"/>
</dbReference>
<dbReference type="KEGG" id="rgu:A4W93_03740"/>
<dbReference type="PANTHER" id="PTHR21248:SF12">
    <property type="entry name" value="CARDIOLIPIN SYNTHASE C"/>
    <property type="match status" value="1"/>
</dbReference>
<dbReference type="PANTHER" id="PTHR21248">
    <property type="entry name" value="CARDIOLIPIN SYNTHASE"/>
    <property type="match status" value="1"/>
</dbReference>
<reference evidence="1 2" key="1">
    <citation type="submission" date="2016-04" db="EMBL/GenBank/DDBJ databases">
        <title>Complete genome sequence of natural rubber-degrading, novel Gram-negative bacterium, Rhizobacter gummiphilus strain NS21.</title>
        <authorList>
            <person name="Tabata M."/>
            <person name="Kasai D."/>
            <person name="Fukuda M."/>
        </authorList>
    </citation>
    <scope>NUCLEOTIDE SEQUENCE [LARGE SCALE GENOMIC DNA]</scope>
    <source>
        <strain evidence="1 2">NS21</strain>
    </source>
</reference>
<protein>
    <submittedName>
        <fullName evidence="1">Uncharacterized protein</fullName>
    </submittedName>
</protein>
<dbReference type="Proteomes" id="UP000193427">
    <property type="component" value="Chromosome"/>
</dbReference>
<dbReference type="OrthoDB" id="9814092at2"/>
<dbReference type="EMBL" id="CP015118">
    <property type="protein sequence ID" value="ARN19099.1"/>
    <property type="molecule type" value="Genomic_DNA"/>
</dbReference>
<dbReference type="GO" id="GO:0030572">
    <property type="term" value="F:phosphatidyltransferase activity"/>
    <property type="evidence" value="ECO:0007669"/>
    <property type="project" value="UniProtKB-ARBA"/>
</dbReference>
<dbReference type="InterPro" id="IPR001736">
    <property type="entry name" value="PLipase_D/transphosphatidylase"/>
</dbReference>
<sequence>MPLPPSSRSSAAPAHWLALLVLAWLLSGCVSIRTDLPRPDSFALPATESTPLGDTVAELAAAHPGQSGFRLLPRGNQALAARHALALAARRTLDLQYYIINDDATSRTLLRLATQAAERGVRVRLLIDDIHTDGRDELAAAFARHDHIEVRVFNPFRVRGTMGFWRTAEFLVDNDRLNRRMHNKAMIADNAVAIVGGRNLGEEYFGTGAATAFVDLDVLAAGPVAQQTSAAFDAYWNSPYAIPVEHFLQALPDALPPVGSDVTPLPGAASLASHLLAGTVPLTWAPAEVLYDLPEKAGGEASAAREGVRIGPRIRQMLLGAKKQLTLVSAYFVPRDLGVKQFQALVDQGVRVRIVTNSLGANDVIPAHGGYAHYRPGLARAGVELYELRPLEPVRDPEVKDGGSGPFHSRTSLHAKTMVVDGRTVVIGSFNGDPRSVWLNTETAVVIDSEALALELRAGLDDVLATQCYRVSWRDDRLVWERDEGGVKVTFDVEPDTTAWRRFLSEVLWAVTPESFL</sequence>
<dbReference type="AlphaFoldDB" id="A0A1W6L454"/>
<dbReference type="RefSeq" id="WP_085749340.1">
    <property type="nucleotide sequence ID" value="NZ_BSPR01000002.1"/>
</dbReference>
<dbReference type="CDD" id="cd09111">
    <property type="entry name" value="PLDc_ymdC_like_1"/>
    <property type="match status" value="1"/>
</dbReference>
<dbReference type="CDD" id="cd09113">
    <property type="entry name" value="PLDc_ymdC_like_2"/>
    <property type="match status" value="1"/>
</dbReference>
<dbReference type="Pfam" id="PF13091">
    <property type="entry name" value="PLDc_2"/>
    <property type="match status" value="2"/>
</dbReference>
<dbReference type="Gene3D" id="3.30.870.10">
    <property type="entry name" value="Endonuclease Chain A"/>
    <property type="match status" value="2"/>
</dbReference>
<dbReference type="STRING" id="946333.A4W93_03740"/>
<gene>
    <name evidence="1" type="ORF">A4W93_03740</name>
</gene>
<evidence type="ECO:0000313" key="2">
    <source>
        <dbReference type="Proteomes" id="UP000193427"/>
    </source>
</evidence>
<keyword evidence="2" id="KW-1185">Reference proteome</keyword>
<proteinExistence type="predicted"/>
<evidence type="ECO:0000313" key="1">
    <source>
        <dbReference type="EMBL" id="ARN19099.1"/>
    </source>
</evidence>
<dbReference type="PROSITE" id="PS50035">
    <property type="entry name" value="PLD"/>
    <property type="match status" value="2"/>
</dbReference>